<dbReference type="STRING" id="283909.R7USP7"/>
<proteinExistence type="predicted"/>
<dbReference type="EnsemblMetazoa" id="CapteT203577">
    <property type="protein sequence ID" value="CapteP203577"/>
    <property type="gene ID" value="CapteG203577"/>
</dbReference>
<dbReference type="HOGENOM" id="CLU_526046_0_0_1"/>
<protein>
    <submittedName>
        <fullName evidence="1 2">Uncharacterized protein</fullName>
    </submittedName>
</protein>
<organism evidence="1">
    <name type="scientific">Capitella teleta</name>
    <name type="common">Polychaete worm</name>
    <dbReference type="NCBI Taxonomy" id="283909"/>
    <lineage>
        <taxon>Eukaryota</taxon>
        <taxon>Metazoa</taxon>
        <taxon>Spiralia</taxon>
        <taxon>Lophotrochozoa</taxon>
        <taxon>Annelida</taxon>
        <taxon>Polychaeta</taxon>
        <taxon>Sedentaria</taxon>
        <taxon>Scolecida</taxon>
        <taxon>Capitellidae</taxon>
        <taxon>Capitella</taxon>
    </lineage>
</organism>
<gene>
    <name evidence="1" type="ORF">CAPTEDRAFT_203577</name>
</gene>
<evidence type="ECO:0000313" key="3">
    <source>
        <dbReference type="Proteomes" id="UP000014760"/>
    </source>
</evidence>
<reference evidence="3" key="1">
    <citation type="submission" date="2012-12" db="EMBL/GenBank/DDBJ databases">
        <authorList>
            <person name="Hellsten U."/>
            <person name="Grimwood J."/>
            <person name="Chapman J.A."/>
            <person name="Shapiro H."/>
            <person name="Aerts A."/>
            <person name="Otillar R.P."/>
            <person name="Terry A.Y."/>
            <person name="Boore J.L."/>
            <person name="Simakov O."/>
            <person name="Marletaz F."/>
            <person name="Cho S.-J."/>
            <person name="Edsinger-Gonzales E."/>
            <person name="Havlak P."/>
            <person name="Kuo D.-H."/>
            <person name="Larsson T."/>
            <person name="Lv J."/>
            <person name="Arendt D."/>
            <person name="Savage R."/>
            <person name="Osoegawa K."/>
            <person name="de Jong P."/>
            <person name="Lindberg D.R."/>
            <person name="Seaver E.C."/>
            <person name="Weisblat D.A."/>
            <person name="Putnam N.H."/>
            <person name="Grigoriev I.V."/>
            <person name="Rokhsar D.S."/>
        </authorList>
    </citation>
    <scope>NUCLEOTIDE SEQUENCE</scope>
    <source>
        <strain evidence="3">I ESC-2004</strain>
    </source>
</reference>
<dbReference type="OrthoDB" id="6288012at2759"/>
<name>R7USP7_CAPTE</name>
<sequence>MSSRLRASEVARLVTGRTGGKNRQSINNHVKGQSALPSDVILLQSYEHILCKYEAHDEPTSFSTLLHLPLESQHKAEEWLNAFQRHSFTTLKIARGSLFKGVKLLYKGDFQCQHNIRLDQATTREGRCTKQTQCPMTLVCKVRCTEPKLGDSRSKDSHLPKFPCTIKLNFCHNHSTNSASAREFRPVGNDTKDALIALFRSGHSPSSALFTLKYDLQLKHGAEYVLYAGDRQYCSDVMYCHGLFHNIFSKEYDAMSSNQANEEILEKVKVMHEEGSLRIKGENFKGHLVTSFISPFMQNVHKSIKHSGEMVFMDATGTLEIAEPSGVPVANAFSRRWSSTRLSDHVLLSFKQMTLLPSFDVMFSSYEKNVTTDAALASAMHTFGKYASGGITLSQGSGVRDIMSHRKIRVQLTAIARRKLLTGNRTRAALGRPHSKCLSSKRPSLLRSQVLPSRKVPHKLATRWLHVCLRIGLWERLTTQRNLYYLSTCTLRAMFAYNIAFLLQYLSLHENALVYLLL</sequence>
<reference evidence="2" key="3">
    <citation type="submission" date="2015-06" db="UniProtKB">
        <authorList>
            <consortium name="EnsemblMetazoa"/>
        </authorList>
    </citation>
    <scope>IDENTIFICATION</scope>
</reference>
<dbReference type="PANTHER" id="PTHR35385">
    <property type="entry name" value="PROTEIN B, PUTATIVE-RELATED-RELATED"/>
    <property type="match status" value="1"/>
</dbReference>
<dbReference type="PANTHER" id="PTHR35385:SF2">
    <property type="entry name" value="PROTEIN B, PUTATIVE-RELATED"/>
    <property type="match status" value="1"/>
</dbReference>
<dbReference type="AlphaFoldDB" id="R7USP7"/>
<reference evidence="1 3" key="2">
    <citation type="journal article" date="2013" name="Nature">
        <title>Insights into bilaterian evolution from three spiralian genomes.</title>
        <authorList>
            <person name="Simakov O."/>
            <person name="Marletaz F."/>
            <person name="Cho S.J."/>
            <person name="Edsinger-Gonzales E."/>
            <person name="Havlak P."/>
            <person name="Hellsten U."/>
            <person name="Kuo D.H."/>
            <person name="Larsson T."/>
            <person name="Lv J."/>
            <person name="Arendt D."/>
            <person name="Savage R."/>
            <person name="Osoegawa K."/>
            <person name="de Jong P."/>
            <person name="Grimwood J."/>
            <person name="Chapman J.A."/>
            <person name="Shapiro H."/>
            <person name="Aerts A."/>
            <person name="Otillar R.P."/>
            <person name="Terry A.Y."/>
            <person name="Boore J.L."/>
            <person name="Grigoriev I.V."/>
            <person name="Lindberg D.R."/>
            <person name="Seaver E.C."/>
            <person name="Weisblat D.A."/>
            <person name="Putnam N.H."/>
            <person name="Rokhsar D.S."/>
        </authorList>
    </citation>
    <scope>NUCLEOTIDE SEQUENCE</scope>
    <source>
        <strain evidence="1 3">I ESC-2004</strain>
    </source>
</reference>
<dbReference type="EMBL" id="AMQN01021351">
    <property type="status" value="NOT_ANNOTATED_CDS"/>
    <property type="molecule type" value="Genomic_DNA"/>
</dbReference>
<evidence type="ECO:0000313" key="1">
    <source>
        <dbReference type="EMBL" id="ELU09158.1"/>
    </source>
</evidence>
<dbReference type="OMA" id="SHDEYIT"/>
<dbReference type="Proteomes" id="UP000014760">
    <property type="component" value="Unassembled WGS sequence"/>
</dbReference>
<evidence type="ECO:0000313" key="2">
    <source>
        <dbReference type="EnsemblMetazoa" id="CapteP203577"/>
    </source>
</evidence>
<dbReference type="EMBL" id="AMQN01021352">
    <property type="status" value="NOT_ANNOTATED_CDS"/>
    <property type="molecule type" value="Genomic_DNA"/>
</dbReference>
<dbReference type="EMBL" id="KB298486">
    <property type="protein sequence ID" value="ELU09158.1"/>
    <property type="molecule type" value="Genomic_DNA"/>
</dbReference>
<keyword evidence="3" id="KW-1185">Reference proteome</keyword>
<accession>R7USP7</accession>